<accession>A0A1H8IU43</accession>
<organism evidence="1 2">
    <name type="scientific">Mesobacillus persicus</name>
    <dbReference type="NCBI Taxonomy" id="930146"/>
    <lineage>
        <taxon>Bacteria</taxon>
        <taxon>Bacillati</taxon>
        <taxon>Bacillota</taxon>
        <taxon>Bacilli</taxon>
        <taxon>Bacillales</taxon>
        <taxon>Bacillaceae</taxon>
        <taxon>Mesobacillus</taxon>
    </lineage>
</organism>
<sequence>MGRMYHLDHGYITIPEANNIVKRTLGIVKKDDKTYYFKILRFAKKGWFGGKMHGKRMFQVRRKDIVQYAEELLEAQRYNLFNFHLATELTEVRQLSKSMELVQVQQN</sequence>
<evidence type="ECO:0000313" key="1">
    <source>
        <dbReference type="EMBL" id="SEN71228.1"/>
    </source>
</evidence>
<dbReference type="Proteomes" id="UP000198553">
    <property type="component" value="Unassembled WGS sequence"/>
</dbReference>
<dbReference type="OrthoDB" id="2872994at2"/>
<protein>
    <submittedName>
        <fullName evidence="1">Uncharacterized protein</fullName>
    </submittedName>
</protein>
<keyword evidence="2" id="KW-1185">Reference proteome</keyword>
<dbReference type="RefSeq" id="WP_090749517.1">
    <property type="nucleotide sequence ID" value="NZ_FOBW01000018.1"/>
</dbReference>
<name>A0A1H8IU43_9BACI</name>
<dbReference type="AlphaFoldDB" id="A0A1H8IU43"/>
<gene>
    <name evidence="1" type="ORF">SAMN05192533_11832</name>
</gene>
<reference evidence="2" key="1">
    <citation type="submission" date="2016-10" db="EMBL/GenBank/DDBJ databases">
        <authorList>
            <person name="Varghese N."/>
            <person name="Submissions S."/>
        </authorList>
    </citation>
    <scope>NUCLEOTIDE SEQUENCE [LARGE SCALE GENOMIC DNA]</scope>
    <source>
        <strain evidence="2">B48,IBRC-M 10115,DSM 25386,CECT 8001</strain>
    </source>
</reference>
<dbReference type="EMBL" id="FOBW01000018">
    <property type="protein sequence ID" value="SEN71228.1"/>
    <property type="molecule type" value="Genomic_DNA"/>
</dbReference>
<proteinExistence type="predicted"/>
<evidence type="ECO:0000313" key="2">
    <source>
        <dbReference type="Proteomes" id="UP000198553"/>
    </source>
</evidence>